<evidence type="ECO:0000313" key="1">
    <source>
        <dbReference type="EMBL" id="KAA3480999.1"/>
    </source>
</evidence>
<evidence type="ECO:0000313" key="2">
    <source>
        <dbReference type="Proteomes" id="UP000325315"/>
    </source>
</evidence>
<keyword evidence="2" id="KW-1185">Reference proteome</keyword>
<accession>A0A5B6WGT9</accession>
<dbReference type="Proteomes" id="UP000325315">
    <property type="component" value="Unassembled WGS sequence"/>
</dbReference>
<dbReference type="OrthoDB" id="1932527at2759"/>
<keyword evidence="1" id="KW-0808">Transferase</keyword>
<dbReference type="EMBL" id="SMMG02000003">
    <property type="protein sequence ID" value="KAA3480999.1"/>
    <property type="molecule type" value="Genomic_DNA"/>
</dbReference>
<name>A0A5B6WGT9_9ROSI</name>
<sequence>MGFEMEWMDLIMKCIFSVLYSMCFNGEMGEKFKLTRSLKQGDRLRVVDIDVDGEKGEENKGCKDDCILFGEATEMGANEMKRILQKYEEYSGKSINLEKSALFFSSNSSAKVNDSIAQLLKSILVAEAKKKKGISLV</sequence>
<keyword evidence="1" id="KW-0695">RNA-directed DNA polymerase</keyword>
<reference evidence="1" key="1">
    <citation type="submission" date="2019-08" db="EMBL/GenBank/DDBJ databases">
        <authorList>
            <person name="Liu F."/>
        </authorList>
    </citation>
    <scope>NUCLEOTIDE SEQUENCE [LARGE SCALE GENOMIC DNA]</scope>
    <source>
        <strain evidence="1">PA1801</strain>
        <tissue evidence="1">Leaf</tissue>
    </source>
</reference>
<protein>
    <submittedName>
        <fullName evidence="1">Reverse transcriptase</fullName>
    </submittedName>
</protein>
<keyword evidence="1" id="KW-0548">Nucleotidyltransferase</keyword>
<gene>
    <name evidence="1" type="ORF">EPI10_021399</name>
</gene>
<proteinExistence type="predicted"/>
<dbReference type="AlphaFoldDB" id="A0A5B6WGT9"/>
<organism evidence="1 2">
    <name type="scientific">Gossypium australe</name>
    <dbReference type="NCBI Taxonomy" id="47621"/>
    <lineage>
        <taxon>Eukaryota</taxon>
        <taxon>Viridiplantae</taxon>
        <taxon>Streptophyta</taxon>
        <taxon>Embryophyta</taxon>
        <taxon>Tracheophyta</taxon>
        <taxon>Spermatophyta</taxon>
        <taxon>Magnoliopsida</taxon>
        <taxon>eudicotyledons</taxon>
        <taxon>Gunneridae</taxon>
        <taxon>Pentapetalae</taxon>
        <taxon>rosids</taxon>
        <taxon>malvids</taxon>
        <taxon>Malvales</taxon>
        <taxon>Malvaceae</taxon>
        <taxon>Malvoideae</taxon>
        <taxon>Gossypium</taxon>
    </lineage>
</organism>
<dbReference type="GO" id="GO:0003964">
    <property type="term" value="F:RNA-directed DNA polymerase activity"/>
    <property type="evidence" value="ECO:0007669"/>
    <property type="project" value="UniProtKB-KW"/>
</dbReference>
<comment type="caution">
    <text evidence="1">The sequence shown here is derived from an EMBL/GenBank/DDBJ whole genome shotgun (WGS) entry which is preliminary data.</text>
</comment>